<evidence type="ECO:0000313" key="2">
    <source>
        <dbReference type="EMBL" id="RRJ93987.1"/>
    </source>
</evidence>
<protein>
    <submittedName>
        <fullName evidence="2">Uncharacterized protein</fullName>
    </submittedName>
</protein>
<feature type="region of interest" description="Disordered" evidence="1">
    <location>
        <begin position="1"/>
        <end position="27"/>
    </location>
</feature>
<accession>A0A3P3WHF1</accession>
<sequence length="66" mass="7257">MNLEGVAVLNKEQQRNVSGGDEAGKRPRGCRQWSISLFGYTLVAYNNDECQNSDGNWDWGGNGPVP</sequence>
<evidence type="ECO:0000256" key="1">
    <source>
        <dbReference type="SAM" id="MobiDB-lite"/>
    </source>
</evidence>
<proteinExistence type="predicted"/>
<organism evidence="2 3">
    <name type="scientific">Flavobacterium macacae</name>
    <dbReference type="NCBI Taxonomy" id="2488993"/>
    <lineage>
        <taxon>Bacteria</taxon>
        <taxon>Pseudomonadati</taxon>
        <taxon>Bacteroidota</taxon>
        <taxon>Flavobacteriia</taxon>
        <taxon>Flavobacteriales</taxon>
        <taxon>Flavobacteriaceae</taxon>
        <taxon>Flavobacterium</taxon>
    </lineage>
</organism>
<name>A0A3P3WHF1_9FLAO</name>
<evidence type="ECO:0000313" key="3">
    <source>
        <dbReference type="Proteomes" id="UP000271937"/>
    </source>
</evidence>
<gene>
    <name evidence="2" type="ORF">EG849_00515</name>
</gene>
<comment type="caution">
    <text evidence="2">The sequence shown here is derived from an EMBL/GenBank/DDBJ whole genome shotgun (WGS) entry which is preliminary data.</text>
</comment>
<dbReference type="EMBL" id="RQVR01000001">
    <property type="protein sequence ID" value="RRJ93987.1"/>
    <property type="molecule type" value="Genomic_DNA"/>
</dbReference>
<reference evidence="2 3" key="1">
    <citation type="submission" date="2018-11" db="EMBL/GenBank/DDBJ databases">
        <title>Flavobacterium sp. nov., YIM 102600 draft genome.</title>
        <authorList>
            <person name="Li G."/>
            <person name="Jiang Y."/>
        </authorList>
    </citation>
    <scope>NUCLEOTIDE SEQUENCE [LARGE SCALE GENOMIC DNA]</scope>
    <source>
        <strain evidence="2 3">YIM 102600</strain>
    </source>
</reference>
<dbReference type="AlphaFoldDB" id="A0A3P3WHF1"/>
<dbReference type="RefSeq" id="WP_125011129.1">
    <property type="nucleotide sequence ID" value="NZ_RQVR01000001.1"/>
</dbReference>
<keyword evidence="3" id="KW-1185">Reference proteome</keyword>
<dbReference type="Proteomes" id="UP000271937">
    <property type="component" value="Unassembled WGS sequence"/>
</dbReference>